<keyword evidence="3" id="KW-1185">Reference proteome</keyword>
<dbReference type="EMBL" id="AUWU02000001">
    <property type="protein sequence ID" value="KAH0577153.1"/>
    <property type="molecule type" value="Genomic_DNA"/>
</dbReference>
<proteinExistence type="predicted"/>
<reference evidence="2" key="2">
    <citation type="submission" date="2020-12" db="EMBL/GenBank/DDBJ databases">
        <title>New Spironucleus salmonicida genome in near-complete chromosomes.</title>
        <authorList>
            <person name="Xu F."/>
            <person name="Kurt Z."/>
            <person name="Jimenez-Gonzalez A."/>
            <person name="Astvaldsson A."/>
            <person name="Andersson J.O."/>
            <person name="Svard S.G."/>
        </authorList>
    </citation>
    <scope>NUCLEOTIDE SEQUENCE</scope>
    <source>
        <strain evidence="2">ATCC 50377</strain>
    </source>
</reference>
<protein>
    <submittedName>
        <fullName evidence="1">Uncharacterized protein</fullName>
    </submittedName>
</protein>
<evidence type="ECO:0000313" key="1">
    <source>
        <dbReference type="EMBL" id="EST43798.1"/>
    </source>
</evidence>
<sequence length="436" mass="48305">MYEIVVFQPITDQVQLTLETHTTFRDHKIVQMALRFDALQPLTTTEKTSTACEILTQLRPIGILLRYQIDGVAFTGSTSDLEEVLSKISPAPALGECGAYLDYPGLYAATISSPTKHFIYAAAVASGARKIAHFALETCEFDTGSAEVLRQIRGDFTCRAGQIHLPAPQRSRAYVAPRVAPRYVLSRRRAIPDAAAWFERCGASRELLSILAVNSLGLRELQVDLQRLYAFRAPTAYVKALFLTPCITAQKAAVERDVAALHSRYQRARRVYSGLLVGRADAQIEAAQTEIEEVVQVLQRTERALVDFEPRWSAIGGELQALLSFQFPDLAYDFQPSLPVSTDFVADFVAEFAENIEDVIARVRERSEVESLRLRVAEMLMKQTAITAFFAENESLVNRLLDILDNATLVCFAFGNCVEDAEVLAEAAAFNGSLLV</sequence>
<accession>V6LHM2</accession>
<organism evidence="1">
    <name type="scientific">Spironucleus salmonicida</name>
    <dbReference type="NCBI Taxonomy" id="348837"/>
    <lineage>
        <taxon>Eukaryota</taxon>
        <taxon>Metamonada</taxon>
        <taxon>Diplomonadida</taxon>
        <taxon>Hexamitidae</taxon>
        <taxon>Hexamitinae</taxon>
        <taxon>Spironucleus</taxon>
    </lineage>
</organism>
<dbReference type="Proteomes" id="UP000018208">
    <property type="component" value="Unassembled WGS sequence"/>
</dbReference>
<dbReference type="EMBL" id="KI546133">
    <property type="protein sequence ID" value="EST43798.1"/>
    <property type="molecule type" value="Genomic_DNA"/>
</dbReference>
<dbReference type="VEuPathDB" id="GiardiaDB:SS50377_20504"/>
<dbReference type="AlphaFoldDB" id="V6LHM2"/>
<evidence type="ECO:0000313" key="3">
    <source>
        <dbReference type="Proteomes" id="UP000018208"/>
    </source>
</evidence>
<gene>
    <name evidence="1" type="ORF">SS50377_16416</name>
    <name evidence="2" type="ORF">SS50377_20504</name>
</gene>
<reference evidence="1 2" key="1">
    <citation type="journal article" date="2014" name="PLoS Genet.">
        <title>The Genome of Spironucleus salmonicida Highlights a Fish Pathogen Adapted to Fluctuating Environments.</title>
        <authorList>
            <person name="Xu F."/>
            <person name="Jerlstrom-Hultqvist J."/>
            <person name="Einarsson E."/>
            <person name="Astvaldsson A."/>
            <person name="Svard S.G."/>
            <person name="Andersson J.O."/>
        </authorList>
    </citation>
    <scope>NUCLEOTIDE SEQUENCE</scope>
    <source>
        <strain evidence="2">ATCC 50377</strain>
    </source>
</reference>
<evidence type="ECO:0000313" key="2">
    <source>
        <dbReference type="EMBL" id="KAH0577153.1"/>
    </source>
</evidence>
<name>V6LHM2_9EUKA</name>